<organism evidence="1 2">
    <name type="scientific">Linum trigynum</name>
    <dbReference type="NCBI Taxonomy" id="586398"/>
    <lineage>
        <taxon>Eukaryota</taxon>
        <taxon>Viridiplantae</taxon>
        <taxon>Streptophyta</taxon>
        <taxon>Embryophyta</taxon>
        <taxon>Tracheophyta</taxon>
        <taxon>Spermatophyta</taxon>
        <taxon>Magnoliopsida</taxon>
        <taxon>eudicotyledons</taxon>
        <taxon>Gunneridae</taxon>
        <taxon>Pentapetalae</taxon>
        <taxon>rosids</taxon>
        <taxon>fabids</taxon>
        <taxon>Malpighiales</taxon>
        <taxon>Linaceae</taxon>
        <taxon>Linum</taxon>
    </lineage>
</organism>
<dbReference type="Proteomes" id="UP001497516">
    <property type="component" value="Chromosome 2"/>
</dbReference>
<proteinExistence type="predicted"/>
<name>A0AAV2D6P6_9ROSI</name>
<gene>
    <name evidence="1" type="ORF">LTRI10_LOCUS11075</name>
</gene>
<sequence>MPSPLSPHNFITKGNTTNTASAAIISPLLKDLLLTLPIRSFLCERATPDGRRLKLGPVSMIYFPYKFLIPLSHSSLS</sequence>
<dbReference type="AlphaFoldDB" id="A0AAV2D6P6"/>
<protein>
    <submittedName>
        <fullName evidence="1">Uncharacterized protein</fullName>
    </submittedName>
</protein>
<reference evidence="1 2" key="1">
    <citation type="submission" date="2024-04" db="EMBL/GenBank/DDBJ databases">
        <authorList>
            <person name="Fracassetti M."/>
        </authorList>
    </citation>
    <scope>NUCLEOTIDE SEQUENCE [LARGE SCALE GENOMIC DNA]</scope>
</reference>
<evidence type="ECO:0000313" key="2">
    <source>
        <dbReference type="Proteomes" id="UP001497516"/>
    </source>
</evidence>
<evidence type="ECO:0000313" key="1">
    <source>
        <dbReference type="EMBL" id="CAL1367369.1"/>
    </source>
</evidence>
<dbReference type="EMBL" id="OZ034815">
    <property type="protein sequence ID" value="CAL1367369.1"/>
    <property type="molecule type" value="Genomic_DNA"/>
</dbReference>
<accession>A0AAV2D6P6</accession>
<keyword evidence="2" id="KW-1185">Reference proteome</keyword>